<evidence type="ECO:0000256" key="1">
    <source>
        <dbReference type="SAM" id="MobiDB-lite"/>
    </source>
</evidence>
<evidence type="ECO:0000313" key="2">
    <source>
        <dbReference type="EMBL" id="GGO49586.1"/>
    </source>
</evidence>
<sequence length="60" mass="6479">MAVPVFAPWPPVVARAPTVTSGYVLPAGCVDLFRRLTARSSPPRANRFARTHPLSHTLAP</sequence>
<organism evidence="2 3">
    <name type="scientific">Streptomyces daqingensis</name>
    <dbReference type="NCBI Taxonomy" id="1472640"/>
    <lineage>
        <taxon>Bacteria</taxon>
        <taxon>Bacillati</taxon>
        <taxon>Actinomycetota</taxon>
        <taxon>Actinomycetes</taxon>
        <taxon>Kitasatosporales</taxon>
        <taxon>Streptomycetaceae</taxon>
        <taxon>Streptomyces</taxon>
    </lineage>
</organism>
<gene>
    <name evidence="2" type="ORF">GCM10012287_27250</name>
</gene>
<evidence type="ECO:0000313" key="3">
    <source>
        <dbReference type="Proteomes" id="UP000631535"/>
    </source>
</evidence>
<comment type="caution">
    <text evidence="2">The sequence shown here is derived from an EMBL/GenBank/DDBJ whole genome shotgun (WGS) entry which is preliminary data.</text>
</comment>
<keyword evidence="3" id="KW-1185">Reference proteome</keyword>
<dbReference type="Proteomes" id="UP000631535">
    <property type="component" value="Unassembled WGS sequence"/>
</dbReference>
<dbReference type="EMBL" id="BMMP01000008">
    <property type="protein sequence ID" value="GGO49586.1"/>
    <property type="molecule type" value="Genomic_DNA"/>
</dbReference>
<proteinExistence type="predicted"/>
<protein>
    <submittedName>
        <fullName evidence="2">Uncharacterized protein</fullName>
    </submittedName>
</protein>
<name>A0ABQ2MCP5_9ACTN</name>
<feature type="region of interest" description="Disordered" evidence="1">
    <location>
        <begin position="41"/>
        <end position="60"/>
    </location>
</feature>
<reference evidence="3" key="1">
    <citation type="journal article" date="2019" name="Int. J. Syst. Evol. Microbiol.">
        <title>The Global Catalogue of Microorganisms (GCM) 10K type strain sequencing project: providing services to taxonomists for standard genome sequencing and annotation.</title>
        <authorList>
            <consortium name="The Broad Institute Genomics Platform"/>
            <consortium name="The Broad Institute Genome Sequencing Center for Infectious Disease"/>
            <person name="Wu L."/>
            <person name="Ma J."/>
        </authorList>
    </citation>
    <scope>NUCLEOTIDE SEQUENCE [LARGE SCALE GENOMIC DNA]</scope>
    <source>
        <strain evidence="3">CGMCC 4.7178</strain>
    </source>
</reference>
<accession>A0ABQ2MCP5</accession>